<dbReference type="PROSITE" id="PS50088">
    <property type="entry name" value="ANK_REPEAT"/>
    <property type="match status" value="2"/>
</dbReference>
<sequence length="442" mass="48581">MTDPLREAADGFFLAAEHGRSDVIKALADHAEGKIDFSQIVDAKTGRTPLHVAVANRKTDALRVLLTSGFPPEIESRDTNGSAGEQQIKRTAYALAVEMKAHDLLFVFHQFAIQQVAINSVQGVEQLLHAGVPCDMTDGAQMNTLLHWSVTCRAVEVLRFLLDLEDVKTGHIVDQANADGATPLHLACRDGLLEFVRLLLERGADPRCTGTGGFCKDKTPLDVVTSTEIRELLERSQDQAAVGAKQSADVTEGDATEEERAELTKEDEIAMIHKKYALQLEEKDLLIRQLRTTIEALVVEAQEIRKLGEERTVLDYIRKLREERDIVHRQLEDAEDHIRIQQSQIQELKGQIREMVVTGQVRQSKVPSETTAAQKSTQQIGGPRSEGAPRLGRDMSAPRSNRTKASPPVSSNGRLGGVWGALWGNNGAVEGIEADGEVIMTV</sequence>
<dbReference type="SUPFAM" id="SSF48403">
    <property type="entry name" value="Ankyrin repeat"/>
    <property type="match status" value="1"/>
</dbReference>
<feature type="coiled-coil region" evidence="4">
    <location>
        <begin position="287"/>
        <end position="351"/>
    </location>
</feature>
<dbReference type="AlphaFoldDB" id="A0A8K1CM28"/>
<feature type="region of interest" description="Disordered" evidence="5">
    <location>
        <begin position="237"/>
        <end position="257"/>
    </location>
</feature>
<evidence type="ECO:0000256" key="5">
    <source>
        <dbReference type="SAM" id="MobiDB-lite"/>
    </source>
</evidence>
<evidence type="ECO:0000256" key="4">
    <source>
        <dbReference type="SAM" id="Coils"/>
    </source>
</evidence>
<dbReference type="PANTHER" id="PTHR24198">
    <property type="entry name" value="ANKYRIN REPEAT AND PROTEIN KINASE DOMAIN-CONTAINING PROTEIN"/>
    <property type="match status" value="1"/>
</dbReference>
<dbReference type="InterPro" id="IPR002110">
    <property type="entry name" value="Ankyrin_rpt"/>
</dbReference>
<name>A0A8K1CM28_PYTOL</name>
<accession>A0A8K1CM28</accession>
<evidence type="ECO:0000256" key="3">
    <source>
        <dbReference type="PROSITE-ProRule" id="PRU00023"/>
    </source>
</evidence>
<keyword evidence="2 3" id="KW-0040">ANK repeat</keyword>
<dbReference type="PANTHER" id="PTHR24198:SF165">
    <property type="entry name" value="ANKYRIN REPEAT-CONTAINING PROTEIN-RELATED"/>
    <property type="match status" value="1"/>
</dbReference>
<evidence type="ECO:0000256" key="1">
    <source>
        <dbReference type="ARBA" id="ARBA00022737"/>
    </source>
</evidence>
<dbReference type="PROSITE" id="PS50297">
    <property type="entry name" value="ANK_REP_REGION"/>
    <property type="match status" value="2"/>
</dbReference>
<dbReference type="EMBL" id="SPLM01000038">
    <property type="protein sequence ID" value="TMW64827.1"/>
    <property type="molecule type" value="Genomic_DNA"/>
</dbReference>
<reference evidence="6" key="1">
    <citation type="submission" date="2019-03" db="EMBL/GenBank/DDBJ databases">
        <title>Long read genome sequence of the mycoparasitic Pythium oligandrum ATCC 38472 isolated from sugarbeet rhizosphere.</title>
        <authorList>
            <person name="Gaulin E."/>
        </authorList>
    </citation>
    <scope>NUCLEOTIDE SEQUENCE</scope>
    <source>
        <strain evidence="6">ATCC 38472_TT</strain>
    </source>
</reference>
<feature type="region of interest" description="Disordered" evidence="5">
    <location>
        <begin position="361"/>
        <end position="414"/>
    </location>
</feature>
<dbReference type="Gene3D" id="1.25.40.20">
    <property type="entry name" value="Ankyrin repeat-containing domain"/>
    <property type="match status" value="1"/>
</dbReference>
<dbReference type="OrthoDB" id="10057496at2759"/>
<feature type="compositionally biased region" description="Polar residues" evidence="5">
    <location>
        <begin position="361"/>
        <end position="380"/>
    </location>
</feature>
<feature type="compositionally biased region" description="Polar residues" evidence="5">
    <location>
        <begin position="398"/>
        <end position="413"/>
    </location>
</feature>
<feature type="repeat" description="ANK" evidence="3">
    <location>
        <begin position="179"/>
        <end position="211"/>
    </location>
</feature>
<proteinExistence type="predicted"/>
<feature type="repeat" description="ANK" evidence="3">
    <location>
        <begin position="45"/>
        <end position="77"/>
    </location>
</feature>
<dbReference type="Pfam" id="PF12796">
    <property type="entry name" value="Ank_2"/>
    <property type="match status" value="2"/>
</dbReference>
<gene>
    <name evidence="6" type="ORF">Poli38472_008994</name>
</gene>
<keyword evidence="7" id="KW-1185">Reference proteome</keyword>
<evidence type="ECO:0000256" key="2">
    <source>
        <dbReference type="ARBA" id="ARBA00023043"/>
    </source>
</evidence>
<keyword evidence="1" id="KW-0677">Repeat</keyword>
<evidence type="ECO:0000313" key="7">
    <source>
        <dbReference type="Proteomes" id="UP000794436"/>
    </source>
</evidence>
<dbReference type="SMART" id="SM00248">
    <property type="entry name" value="ANK"/>
    <property type="match status" value="4"/>
</dbReference>
<dbReference type="InterPro" id="IPR036770">
    <property type="entry name" value="Ankyrin_rpt-contain_sf"/>
</dbReference>
<keyword evidence="4" id="KW-0175">Coiled coil</keyword>
<dbReference type="Proteomes" id="UP000794436">
    <property type="component" value="Unassembled WGS sequence"/>
</dbReference>
<protein>
    <submittedName>
        <fullName evidence="6">Uncharacterized protein</fullName>
    </submittedName>
</protein>
<comment type="caution">
    <text evidence="6">The sequence shown here is derived from an EMBL/GenBank/DDBJ whole genome shotgun (WGS) entry which is preliminary data.</text>
</comment>
<evidence type="ECO:0000313" key="6">
    <source>
        <dbReference type="EMBL" id="TMW64827.1"/>
    </source>
</evidence>
<organism evidence="6 7">
    <name type="scientific">Pythium oligandrum</name>
    <name type="common">Mycoparasitic fungus</name>
    <dbReference type="NCBI Taxonomy" id="41045"/>
    <lineage>
        <taxon>Eukaryota</taxon>
        <taxon>Sar</taxon>
        <taxon>Stramenopiles</taxon>
        <taxon>Oomycota</taxon>
        <taxon>Peronosporomycetes</taxon>
        <taxon>Pythiales</taxon>
        <taxon>Pythiaceae</taxon>
        <taxon>Pythium</taxon>
    </lineage>
</organism>